<evidence type="ECO:0000256" key="7">
    <source>
        <dbReference type="SAM" id="Phobius"/>
    </source>
</evidence>
<dbReference type="PANTHER" id="PTHR36115:SF6">
    <property type="entry name" value="PROLINE-RICH ANTIGEN HOMOLOG"/>
    <property type="match status" value="1"/>
</dbReference>
<evidence type="ECO:0000256" key="3">
    <source>
        <dbReference type="ARBA" id="ARBA00022692"/>
    </source>
</evidence>
<evidence type="ECO:0000256" key="1">
    <source>
        <dbReference type="ARBA" id="ARBA00004651"/>
    </source>
</evidence>
<evidence type="ECO:0000256" key="6">
    <source>
        <dbReference type="SAM" id="MobiDB-lite"/>
    </source>
</evidence>
<dbReference type="Pfam" id="PF06271">
    <property type="entry name" value="RDD"/>
    <property type="match status" value="1"/>
</dbReference>
<feature type="domain" description="RDD" evidence="8">
    <location>
        <begin position="39"/>
        <end position="150"/>
    </location>
</feature>
<gene>
    <name evidence="9" type="ORF">DFJ64_0312</name>
</gene>
<evidence type="ECO:0000256" key="5">
    <source>
        <dbReference type="ARBA" id="ARBA00023136"/>
    </source>
</evidence>
<comment type="subcellular location">
    <subcellularLocation>
        <location evidence="1">Cell membrane</location>
        <topology evidence="1">Multi-pass membrane protein</topology>
    </subcellularLocation>
</comment>
<keyword evidence="5 7" id="KW-0472">Membrane</keyword>
<dbReference type="OrthoDB" id="5187110at2"/>
<keyword evidence="3 7" id="KW-0812">Transmembrane</keyword>
<dbReference type="PANTHER" id="PTHR36115">
    <property type="entry name" value="PROLINE-RICH ANTIGEN HOMOLOG-RELATED"/>
    <property type="match status" value="1"/>
</dbReference>
<comment type="caution">
    <text evidence="9">The sequence shown here is derived from an EMBL/GenBank/DDBJ whole genome shotgun (WGS) entry which is preliminary data.</text>
</comment>
<keyword evidence="2" id="KW-1003">Cell membrane</keyword>
<accession>A0A3D9V0K2</accession>
<name>A0A3D9V0K2_THECX</name>
<dbReference type="InterPro" id="IPR010432">
    <property type="entry name" value="RDD"/>
</dbReference>
<dbReference type="AlphaFoldDB" id="A0A3D9V0K2"/>
<evidence type="ECO:0000259" key="8">
    <source>
        <dbReference type="Pfam" id="PF06271"/>
    </source>
</evidence>
<protein>
    <submittedName>
        <fullName evidence="9">Putative RDD family membrane protein YckC</fullName>
    </submittedName>
</protein>
<organism evidence="9 10">
    <name type="scientific">Thermasporomyces composti</name>
    <dbReference type="NCBI Taxonomy" id="696763"/>
    <lineage>
        <taxon>Bacteria</taxon>
        <taxon>Bacillati</taxon>
        <taxon>Actinomycetota</taxon>
        <taxon>Actinomycetes</taxon>
        <taxon>Propionibacteriales</taxon>
        <taxon>Nocardioidaceae</taxon>
        <taxon>Thermasporomyces</taxon>
    </lineage>
</organism>
<evidence type="ECO:0000256" key="4">
    <source>
        <dbReference type="ARBA" id="ARBA00022989"/>
    </source>
</evidence>
<dbReference type="InterPro" id="IPR016795">
    <property type="entry name" value="UCP021697"/>
</dbReference>
<dbReference type="Proteomes" id="UP000256485">
    <property type="component" value="Unassembled WGS sequence"/>
</dbReference>
<feature type="transmembrane region" description="Helical" evidence="7">
    <location>
        <begin position="45"/>
        <end position="63"/>
    </location>
</feature>
<keyword evidence="10" id="KW-1185">Reference proteome</keyword>
<sequence length="157" mass="16898">MAQRREPGRTKPAGDTDPREEDHAGRRLGLPETGRGSLAGWGARITALLVDWLLANLAALGIVRDDAVWQAPVTALDFLPLALFGLQVWLMTGFVGASIGQRVRHLLVVRLDGQPVGLARALLRTVLILLVLPPLVVDSDGRGLHDKLAGTVLVRAR</sequence>
<keyword evidence="4 7" id="KW-1133">Transmembrane helix</keyword>
<evidence type="ECO:0000256" key="2">
    <source>
        <dbReference type="ARBA" id="ARBA00022475"/>
    </source>
</evidence>
<dbReference type="PIRSF" id="PIRSF021697">
    <property type="entry name" value="UCP021697"/>
    <property type="match status" value="1"/>
</dbReference>
<evidence type="ECO:0000313" key="9">
    <source>
        <dbReference type="EMBL" id="REF34946.1"/>
    </source>
</evidence>
<dbReference type="InterPro" id="IPR051791">
    <property type="entry name" value="Pra-immunoreactive"/>
</dbReference>
<evidence type="ECO:0000313" key="10">
    <source>
        <dbReference type="Proteomes" id="UP000256485"/>
    </source>
</evidence>
<dbReference type="RefSeq" id="WP_115848820.1">
    <property type="nucleotide sequence ID" value="NZ_QTUC01000001.1"/>
</dbReference>
<proteinExistence type="predicted"/>
<dbReference type="GO" id="GO:0005886">
    <property type="term" value="C:plasma membrane"/>
    <property type="evidence" value="ECO:0007669"/>
    <property type="project" value="UniProtKB-SubCell"/>
</dbReference>
<feature type="transmembrane region" description="Helical" evidence="7">
    <location>
        <begin position="78"/>
        <end position="100"/>
    </location>
</feature>
<feature type="region of interest" description="Disordered" evidence="6">
    <location>
        <begin position="1"/>
        <end position="31"/>
    </location>
</feature>
<feature type="compositionally biased region" description="Basic and acidic residues" evidence="6">
    <location>
        <begin position="1"/>
        <end position="25"/>
    </location>
</feature>
<dbReference type="EMBL" id="QTUC01000001">
    <property type="protein sequence ID" value="REF34946.1"/>
    <property type="molecule type" value="Genomic_DNA"/>
</dbReference>
<reference evidence="9 10" key="1">
    <citation type="submission" date="2018-08" db="EMBL/GenBank/DDBJ databases">
        <title>Sequencing the genomes of 1000 actinobacteria strains.</title>
        <authorList>
            <person name="Klenk H.-P."/>
        </authorList>
    </citation>
    <scope>NUCLEOTIDE SEQUENCE [LARGE SCALE GENOMIC DNA]</scope>
    <source>
        <strain evidence="9 10">DSM 22891</strain>
    </source>
</reference>